<name>A0AAW0YLQ3_9TREE</name>
<reference evidence="4 5" key="1">
    <citation type="journal article" date="2024" name="bioRxiv">
        <title>Comparative genomics of Cryptococcus and Kwoniella reveals pathogenesis evolution and contrasting karyotype dynamics via intercentromeric recombination or chromosome fusion.</title>
        <authorList>
            <person name="Coelho M.A."/>
            <person name="David-Palma M."/>
            <person name="Shea T."/>
            <person name="Bowers K."/>
            <person name="McGinley-Smith S."/>
            <person name="Mohammad A.W."/>
            <person name="Gnirke A."/>
            <person name="Yurkov A.M."/>
            <person name="Nowrousian M."/>
            <person name="Sun S."/>
            <person name="Cuomo C.A."/>
            <person name="Heitman J."/>
        </authorList>
    </citation>
    <scope>NUCLEOTIDE SEQUENCE [LARGE SCALE GENOMIC DNA]</scope>
    <source>
        <strain evidence="4 5">CBS 13917</strain>
    </source>
</reference>
<keyword evidence="2" id="KW-1133">Transmembrane helix</keyword>
<dbReference type="RefSeq" id="XP_066802269.1">
    <property type="nucleotide sequence ID" value="XM_066946890.1"/>
</dbReference>
<comment type="caution">
    <text evidence="4">The sequence shown here is derived from an EMBL/GenBank/DDBJ whole genome shotgun (WGS) entry which is preliminary data.</text>
</comment>
<gene>
    <name evidence="4" type="ORF">IAR55_003784</name>
</gene>
<organism evidence="4 5">
    <name type="scientific">Kwoniella newhampshirensis</name>
    <dbReference type="NCBI Taxonomy" id="1651941"/>
    <lineage>
        <taxon>Eukaryota</taxon>
        <taxon>Fungi</taxon>
        <taxon>Dikarya</taxon>
        <taxon>Basidiomycota</taxon>
        <taxon>Agaricomycotina</taxon>
        <taxon>Tremellomycetes</taxon>
        <taxon>Tremellales</taxon>
        <taxon>Cryptococcaceae</taxon>
        <taxon>Kwoniella</taxon>
    </lineage>
</organism>
<sequence>MTQMIRTNPDPKAPNAPSFLTYSLITSLTYLIHIILLILYVPYLLLLHVFTAPPFESWTLALRLSTRMTKMRTSLIAWWIPPKEYDDWTIFPPGEEYVKSMEKGEVDIEVVKLAPVPDEMRIGLGRVEGVIGEERPGFWIDPRGSSASKRREEAEEIGLLSGEMSVGERVILHIHGGSYIRGHPLWTTFPLDIAKLTGSRCLTVSYRKTLSSSAAFPAPLLDVFSAYIYLTRTISIPSTQIIILAESAGAHLAILLSQYLRDLSLPQPGCFALSSPWCDFTLSSPSYRTNAAYDQLCPLRLRRAVKSATRWYHPSWLEREEGLAYFSPARVRDPEVHWRYLKEQGVKVYMQYGGRELFRDEIVTLGEGMRNAGVDVVVREHVDGLHTGGLSVPDAKKAFQKDVLEMLR</sequence>
<keyword evidence="1" id="KW-0378">Hydrolase</keyword>
<keyword evidence="2" id="KW-0472">Membrane</keyword>
<dbReference type="Pfam" id="PF07859">
    <property type="entry name" value="Abhydrolase_3"/>
    <property type="match status" value="1"/>
</dbReference>
<dbReference type="Gene3D" id="3.40.50.1820">
    <property type="entry name" value="alpha/beta hydrolase"/>
    <property type="match status" value="1"/>
</dbReference>
<keyword evidence="2" id="KW-0812">Transmembrane</keyword>
<evidence type="ECO:0000256" key="2">
    <source>
        <dbReference type="SAM" id="Phobius"/>
    </source>
</evidence>
<evidence type="ECO:0000256" key="1">
    <source>
        <dbReference type="ARBA" id="ARBA00022801"/>
    </source>
</evidence>
<dbReference type="SUPFAM" id="SSF53474">
    <property type="entry name" value="alpha/beta-Hydrolases"/>
    <property type="match status" value="1"/>
</dbReference>
<dbReference type="InterPro" id="IPR029058">
    <property type="entry name" value="AB_hydrolase_fold"/>
</dbReference>
<dbReference type="GO" id="GO:0016787">
    <property type="term" value="F:hydrolase activity"/>
    <property type="evidence" value="ECO:0007669"/>
    <property type="project" value="UniProtKB-KW"/>
</dbReference>
<dbReference type="PANTHER" id="PTHR48081:SF31">
    <property type="entry name" value="STERYL ACETYL HYDROLASE MUG81-RELATED"/>
    <property type="match status" value="1"/>
</dbReference>
<dbReference type="InterPro" id="IPR050300">
    <property type="entry name" value="GDXG_lipolytic_enzyme"/>
</dbReference>
<protein>
    <recommendedName>
        <fullName evidence="3">Alpha/beta hydrolase fold-3 domain-containing protein</fullName>
    </recommendedName>
</protein>
<dbReference type="InterPro" id="IPR013094">
    <property type="entry name" value="AB_hydrolase_3"/>
</dbReference>
<feature type="domain" description="Alpha/beta hydrolase fold-3" evidence="3">
    <location>
        <begin position="171"/>
        <end position="386"/>
    </location>
</feature>
<feature type="transmembrane region" description="Helical" evidence="2">
    <location>
        <begin position="20"/>
        <end position="39"/>
    </location>
</feature>
<dbReference type="PANTHER" id="PTHR48081">
    <property type="entry name" value="AB HYDROLASE SUPERFAMILY PROTEIN C4A8.06C"/>
    <property type="match status" value="1"/>
</dbReference>
<proteinExistence type="predicted"/>
<dbReference type="EMBL" id="JBCAWK010000007">
    <property type="protein sequence ID" value="KAK8853083.1"/>
    <property type="molecule type" value="Genomic_DNA"/>
</dbReference>
<dbReference type="GeneID" id="92181042"/>
<keyword evidence="5" id="KW-1185">Reference proteome</keyword>
<evidence type="ECO:0000313" key="5">
    <source>
        <dbReference type="Proteomes" id="UP001388673"/>
    </source>
</evidence>
<evidence type="ECO:0000259" key="3">
    <source>
        <dbReference type="Pfam" id="PF07859"/>
    </source>
</evidence>
<dbReference type="Proteomes" id="UP001388673">
    <property type="component" value="Unassembled WGS sequence"/>
</dbReference>
<evidence type="ECO:0000313" key="4">
    <source>
        <dbReference type="EMBL" id="KAK8853083.1"/>
    </source>
</evidence>
<dbReference type="AlphaFoldDB" id="A0AAW0YLQ3"/>
<dbReference type="KEGG" id="kne:92181042"/>
<accession>A0AAW0YLQ3</accession>